<name>A0ABV2LUA5_9FLAO</name>
<dbReference type="InterPro" id="IPR006664">
    <property type="entry name" value="OMP_bac"/>
</dbReference>
<proteinExistence type="predicted"/>
<evidence type="ECO:0000256" key="2">
    <source>
        <dbReference type="ARBA" id="ARBA00023136"/>
    </source>
</evidence>
<comment type="caution">
    <text evidence="6">The sequence shown here is derived from an EMBL/GenBank/DDBJ whole genome shotgun (WGS) entry which is preliminary data.</text>
</comment>
<organism evidence="6 7">
    <name type="scientific">Moheibacter stercoris</name>
    <dbReference type="NCBI Taxonomy" id="1628251"/>
    <lineage>
        <taxon>Bacteria</taxon>
        <taxon>Pseudomonadati</taxon>
        <taxon>Bacteroidota</taxon>
        <taxon>Flavobacteriia</taxon>
        <taxon>Flavobacteriales</taxon>
        <taxon>Weeksellaceae</taxon>
        <taxon>Moheibacter</taxon>
    </lineage>
</organism>
<accession>A0ABV2LUA5</accession>
<dbReference type="PANTHER" id="PTHR30329">
    <property type="entry name" value="STATOR ELEMENT OF FLAGELLAR MOTOR COMPLEX"/>
    <property type="match status" value="1"/>
</dbReference>
<dbReference type="PANTHER" id="PTHR30329:SF21">
    <property type="entry name" value="LIPOPROTEIN YIAD-RELATED"/>
    <property type="match status" value="1"/>
</dbReference>
<evidence type="ECO:0000256" key="4">
    <source>
        <dbReference type="PROSITE-ProRule" id="PRU00473"/>
    </source>
</evidence>
<dbReference type="PROSITE" id="PS51123">
    <property type="entry name" value="OMPA_2"/>
    <property type="match status" value="1"/>
</dbReference>
<sequence>MKLNKGILAVLVGSTLFLTACKCEKNPNMATAPVAETENVGAAETTVAKIDADGNYIYDLGNNIDINLPDGSKMNVGENSSENKLFTMLNDTNFAVSDDKTQGWVTLDRVYFPTGKADLSTNSDAQVANLVTLLKLFPTATVKVGGYTDSTGDAAVNKQVSTDRAKSVADKIIAGGIDASRIESEGYGAQHFVCEANDTDECKAQNRRVDIRITKK</sequence>
<keyword evidence="2 4" id="KW-0472">Membrane</keyword>
<dbReference type="PRINTS" id="PR01021">
    <property type="entry name" value="OMPADOMAIN"/>
</dbReference>
<dbReference type="InterPro" id="IPR050330">
    <property type="entry name" value="Bact_OuterMem_StrucFunc"/>
</dbReference>
<gene>
    <name evidence="6" type="ORF">ABID46_001711</name>
</gene>
<evidence type="ECO:0000313" key="7">
    <source>
        <dbReference type="Proteomes" id="UP001549146"/>
    </source>
</evidence>
<dbReference type="RefSeq" id="WP_354509039.1">
    <property type="nucleotide sequence ID" value="NZ_JBEPMO010000009.1"/>
</dbReference>
<evidence type="ECO:0000259" key="5">
    <source>
        <dbReference type="PROSITE" id="PS51123"/>
    </source>
</evidence>
<dbReference type="PROSITE" id="PS51257">
    <property type="entry name" value="PROKAR_LIPOPROTEIN"/>
    <property type="match status" value="1"/>
</dbReference>
<dbReference type="CDD" id="cd07185">
    <property type="entry name" value="OmpA_C-like"/>
    <property type="match status" value="1"/>
</dbReference>
<dbReference type="Proteomes" id="UP001549146">
    <property type="component" value="Unassembled WGS sequence"/>
</dbReference>
<evidence type="ECO:0000256" key="1">
    <source>
        <dbReference type="ARBA" id="ARBA00004442"/>
    </source>
</evidence>
<evidence type="ECO:0000256" key="3">
    <source>
        <dbReference type="ARBA" id="ARBA00023237"/>
    </source>
</evidence>
<dbReference type="Gene3D" id="3.30.1330.60">
    <property type="entry name" value="OmpA-like domain"/>
    <property type="match status" value="1"/>
</dbReference>
<keyword evidence="7" id="KW-1185">Reference proteome</keyword>
<dbReference type="EMBL" id="JBEPMO010000009">
    <property type="protein sequence ID" value="MET3732124.1"/>
    <property type="molecule type" value="Genomic_DNA"/>
</dbReference>
<keyword evidence="3" id="KW-0998">Cell outer membrane</keyword>
<dbReference type="Pfam" id="PF00691">
    <property type="entry name" value="OmpA"/>
    <property type="match status" value="1"/>
</dbReference>
<dbReference type="InterPro" id="IPR006665">
    <property type="entry name" value="OmpA-like"/>
</dbReference>
<evidence type="ECO:0000313" key="6">
    <source>
        <dbReference type="EMBL" id="MET3732124.1"/>
    </source>
</evidence>
<dbReference type="SUPFAM" id="SSF103088">
    <property type="entry name" value="OmpA-like"/>
    <property type="match status" value="1"/>
</dbReference>
<feature type="domain" description="OmpA-like" evidence="5">
    <location>
        <begin position="99"/>
        <end position="216"/>
    </location>
</feature>
<dbReference type="InterPro" id="IPR036737">
    <property type="entry name" value="OmpA-like_sf"/>
</dbReference>
<comment type="subcellular location">
    <subcellularLocation>
        <location evidence="1">Cell outer membrane</location>
    </subcellularLocation>
</comment>
<reference evidence="6 7" key="1">
    <citation type="submission" date="2024-06" db="EMBL/GenBank/DDBJ databases">
        <title>Genomic Encyclopedia of Type Strains, Phase IV (KMG-IV): sequencing the most valuable type-strain genomes for metagenomic binning, comparative biology and taxonomic classification.</title>
        <authorList>
            <person name="Goeker M."/>
        </authorList>
    </citation>
    <scope>NUCLEOTIDE SEQUENCE [LARGE SCALE GENOMIC DNA]</scope>
    <source>
        <strain evidence="6 7">DSM 29388</strain>
    </source>
</reference>
<protein>
    <submittedName>
        <fullName evidence="6">Outer membrane protein OmpA-like peptidoglycan-associated protein</fullName>
    </submittedName>
</protein>